<dbReference type="KEGG" id="upl:DSM104440_01981"/>
<dbReference type="Proteomes" id="UP000503096">
    <property type="component" value="Chromosome"/>
</dbReference>
<proteinExistence type="predicted"/>
<dbReference type="PIRSF" id="PIRSF032131">
    <property type="entry name" value="UCP032131"/>
    <property type="match status" value="1"/>
</dbReference>
<dbReference type="AlphaFoldDB" id="A0A6M4H9T8"/>
<evidence type="ECO:0000313" key="3">
    <source>
        <dbReference type="Proteomes" id="UP000503096"/>
    </source>
</evidence>
<evidence type="ECO:0000256" key="1">
    <source>
        <dbReference type="SAM" id="MobiDB-lite"/>
    </source>
</evidence>
<reference evidence="2 3" key="1">
    <citation type="submission" date="2020-04" db="EMBL/GenBank/DDBJ databases">
        <title>Usitatibacter rugosus gen. nov., sp. nov. and Usitatibacter palustris sp. nov., novel members of Usitatibacteraceae fam. nov. within the order Nitrosomonadales isolated from soil.</title>
        <authorList>
            <person name="Huber K.J."/>
            <person name="Neumann-Schaal M."/>
            <person name="Geppert A."/>
            <person name="Luckner M."/>
            <person name="Wanner G."/>
            <person name="Overmann J."/>
        </authorList>
    </citation>
    <scope>NUCLEOTIDE SEQUENCE [LARGE SCALE GENOMIC DNA]</scope>
    <source>
        <strain evidence="2 3">Swamp67</strain>
    </source>
</reference>
<organism evidence="2 3">
    <name type="scientific">Usitatibacter palustris</name>
    <dbReference type="NCBI Taxonomy" id="2732487"/>
    <lineage>
        <taxon>Bacteria</taxon>
        <taxon>Pseudomonadati</taxon>
        <taxon>Pseudomonadota</taxon>
        <taxon>Betaproteobacteria</taxon>
        <taxon>Nitrosomonadales</taxon>
        <taxon>Usitatibacteraceae</taxon>
        <taxon>Usitatibacter</taxon>
    </lineage>
</organism>
<dbReference type="Pfam" id="PF06676">
    <property type="entry name" value="DUF1178"/>
    <property type="match status" value="1"/>
</dbReference>
<dbReference type="RefSeq" id="WP_171162207.1">
    <property type="nucleotide sequence ID" value="NZ_CP053073.1"/>
</dbReference>
<keyword evidence="3" id="KW-1185">Reference proteome</keyword>
<sequence length="147" mass="15816">MIVYALTCNAGHAFEGWYGSADAFEKLRDAGHLECPACGSKRVEKLPSAPYVHTHGSAAPSPPPSEPDPNAAAIRTKAIGELRAFLLKNTEDVGREFAEIAKRIHYGEEEQRGIRGSVTPDEAAELQDEGVDAFAVSSDLGLDEIQH</sequence>
<evidence type="ECO:0000313" key="2">
    <source>
        <dbReference type="EMBL" id="QJR15164.1"/>
    </source>
</evidence>
<evidence type="ECO:0008006" key="4">
    <source>
        <dbReference type="Google" id="ProtNLM"/>
    </source>
</evidence>
<protein>
    <recommendedName>
        <fullName evidence="4">DUF1178 domain-containing protein</fullName>
    </recommendedName>
</protein>
<feature type="region of interest" description="Disordered" evidence="1">
    <location>
        <begin position="49"/>
        <end position="71"/>
    </location>
</feature>
<dbReference type="InParanoid" id="A0A6M4H9T8"/>
<accession>A0A6M4H9T8</accession>
<dbReference type="InterPro" id="IPR009562">
    <property type="entry name" value="DUF1178"/>
</dbReference>
<dbReference type="EMBL" id="CP053073">
    <property type="protein sequence ID" value="QJR15164.1"/>
    <property type="molecule type" value="Genomic_DNA"/>
</dbReference>
<gene>
    <name evidence="2" type="ORF">DSM104440_01981</name>
</gene>
<name>A0A6M4H9T8_9PROT</name>